<dbReference type="SFLD" id="SFLDG01101">
    <property type="entry name" value="Uncharacterised_Radical_SAM_Su"/>
    <property type="match status" value="1"/>
</dbReference>
<dbReference type="GO" id="GO:0003824">
    <property type="term" value="F:catalytic activity"/>
    <property type="evidence" value="ECO:0007669"/>
    <property type="project" value="InterPro"/>
</dbReference>
<comment type="cofactor">
    <cofactor evidence="1">
        <name>[4Fe-4S] cluster</name>
        <dbReference type="ChEBI" id="CHEBI:49883"/>
    </cofactor>
</comment>
<organism evidence="8">
    <name type="scientific">marine sediment metagenome</name>
    <dbReference type="NCBI Taxonomy" id="412755"/>
    <lineage>
        <taxon>unclassified sequences</taxon>
        <taxon>metagenomes</taxon>
        <taxon>ecological metagenomes</taxon>
    </lineage>
</organism>
<dbReference type="Gene3D" id="3.20.20.70">
    <property type="entry name" value="Aldolase class I"/>
    <property type="match status" value="1"/>
</dbReference>
<dbReference type="InterPro" id="IPR013785">
    <property type="entry name" value="Aldolase_TIM"/>
</dbReference>
<dbReference type="PROSITE" id="PS51918">
    <property type="entry name" value="RADICAL_SAM"/>
    <property type="match status" value="1"/>
</dbReference>
<dbReference type="PANTHER" id="PTHR30352">
    <property type="entry name" value="PYRUVATE FORMATE-LYASE-ACTIVATING ENZYME"/>
    <property type="match status" value="1"/>
</dbReference>
<feature type="non-terminal residue" evidence="8">
    <location>
        <position position="1"/>
    </location>
</feature>
<proteinExistence type="predicted"/>
<name>X1CC75_9ZZZZ</name>
<accession>X1CC75</accession>
<evidence type="ECO:0000256" key="5">
    <source>
        <dbReference type="ARBA" id="ARBA00023004"/>
    </source>
</evidence>
<dbReference type="PIRSF" id="PIRSF004869">
    <property type="entry name" value="PflX_prd"/>
    <property type="match status" value="1"/>
</dbReference>
<keyword evidence="2" id="KW-0004">4Fe-4S</keyword>
<protein>
    <recommendedName>
        <fullName evidence="7">Radical SAM core domain-containing protein</fullName>
    </recommendedName>
</protein>
<dbReference type="SFLD" id="SFLDS00029">
    <property type="entry name" value="Radical_SAM"/>
    <property type="match status" value="1"/>
</dbReference>
<dbReference type="SUPFAM" id="SSF102114">
    <property type="entry name" value="Radical SAM enzymes"/>
    <property type="match status" value="1"/>
</dbReference>
<dbReference type="InterPro" id="IPR027596">
    <property type="entry name" value="AmmeMemoSam_rS"/>
</dbReference>
<evidence type="ECO:0000259" key="7">
    <source>
        <dbReference type="PROSITE" id="PS51918"/>
    </source>
</evidence>
<evidence type="ECO:0000256" key="4">
    <source>
        <dbReference type="ARBA" id="ARBA00022723"/>
    </source>
</evidence>
<keyword evidence="3" id="KW-0949">S-adenosyl-L-methionine</keyword>
<evidence type="ECO:0000256" key="2">
    <source>
        <dbReference type="ARBA" id="ARBA00022485"/>
    </source>
</evidence>
<dbReference type="PANTHER" id="PTHR30352:SF5">
    <property type="entry name" value="PYRUVATE FORMATE-LYASE 1-ACTIVATING ENZYME"/>
    <property type="match status" value="1"/>
</dbReference>
<dbReference type="InterPro" id="IPR007197">
    <property type="entry name" value="rSAM"/>
</dbReference>
<keyword evidence="5" id="KW-0408">Iron</keyword>
<dbReference type="CDD" id="cd01335">
    <property type="entry name" value="Radical_SAM"/>
    <property type="match status" value="1"/>
</dbReference>
<keyword evidence="6" id="KW-0411">Iron-sulfur</keyword>
<keyword evidence="4" id="KW-0479">Metal-binding</keyword>
<sequence>FKARLFDKLDGNKVKCHVCANECTILPDKVGICRTRKNFDGELFTLIYGSLISSGSIDPIEKKPLYNFWPGATAYSIASIGCSFKCQNCQNWNISQANPSDNGKNGFYDIQGYEGRGMSLVEMTPEQLEKRVVKSGAKTVAYTYNEPLIWHEWIIDTVPLLKKHNIKTILVTNGYSTPDAAQELIEAGIDAANIDIKAMSDDFYKKICGVKSVQPVLDTAKRFKTNGIHIEITNLIIPDLNDSKEDIQKLCVWIVENLGKDTPTHFSAYHPDFKMPSMKRTPYETLDIA</sequence>
<dbReference type="AlphaFoldDB" id="X1CC75"/>
<dbReference type="InterPro" id="IPR034457">
    <property type="entry name" value="Organic_radical-activating"/>
</dbReference>
<dbReference type="GO" id="GO:0051539">
    <property type="term" value="F:4 iron, 4 sulfur cluster binding"/>
    <property type="evidence" value="ECO:0007669"/>
    <property type="project" value="UniProtKB-KW"/>
</dbReference>
<feature type="non-terminal residue" evidence="8">
    <location>
        <position position="289"/>
    </location>
</feature>
<feature type="domain" description="Radical SAM core" evidence="7">
    <location>
        <begin position="68"/>
        <end position="289"/>
    </location>
</feature>
<evidence type="ECO:0000313" key="8">
    <source>
        <dbReference type="EMBL" id="GAH05157.1"/>
    </source>
</evidence>
<dbReference type="InterPro" id="IPR016431">
    <property type="entry name" value="Pyrv-formate_lyase-activ_prd"/>
</dbReference>
<dbReference type="NCBIfam" id="TIGR04337">
    <property type="entry name" value="AmmeMemoSam_rS"/>
    <property type="match status" value="1"/>
</dbReference>
<comment type="caution">
    <text evidence="8">The sequence shown here is derived from an EMBL/GenBank/DDBJ whole genome shotgun (WGS) entry which is preliminary data.</text>
</comment>
<dbReference type="Pfam" id="PF04055">
    <property type="entry name" value="Radical_SAM"/>
    <property type="match status" value="1"/>
</dbReference>
<dbReference type="InterPro" id="IPR058240">
    <property type="entry name" value="rSAM_sf"/>
</dbReference>
<dbReference type="GO" id="GO:0046872">
    <property type="term" value="F:metal ion binding"/>
    <property type="evidence" value="ECO:0007669"/>
    <property type="project" value="UniProtKB-KW"/>
</dbReference>
<evidence type="ECO:0000256" key="1">
    <source>
        <dbReference type="ARBA" id="ARBA00001966"/>
    </source>
</evidence>
<evidence type="ECO:0000256" key="3">
    <source>
        <dbReference type="ARBA" id="ARBA00022691"/>
    </source>
</evidence>
<evidence type="ECO:0000256" key="6">
    <source>
        <dbReference type="ARBA" id="ARBA00023014"/>
    </source>
</evidence>
<dbReference type="EMBL" id="BART01022010">
    <property type="protein sequence ID" value="GAH05157.1"/>
    <property type="molecule type" value="Genomic_DNA"/>
</dbReference>
<reference evidence="8" key="1">
    <citation type="journal article" date="2014" name="Front. Microbiol.">
        <title>High frequency of phylogenetically diverse reductive dehalogenase-homologous genes in deep subseafloor sedimentary metagenomes.</title>
        <authorList>
            <person name="Kawai M."/>
            <person name="Futagami T."/>
            <person name="Toyoda A."/>
            <person name="Takaki Y."/>
            <person name="Nishi S."/>
            <person name="Hori S."/>
            <person name="Arai W."/>
            <person name="Tsubouchi T."/>
            <person name="Morono Y."/>
            <person name="Uchiyama I."/>
            <person name="Ito T."/>
            <person name="Fujiyama A."/>
            <person name="Inagaki F."/>
            <person name="Takami H."/>
        </authorList>
    </citation>
    <scope>NUCLEOTIDE SEQUENCE</scope>
    <source>
        <strain evidence="8">Expedition CK06-06</strain>
    </source>
</reference>
<gene>
    <name evidence="8" type="ORF">S01H4_40427</name>
</gene>